<evidence type="ECO:0000313" key="2">
    <source>
        <dbReference type="EMBL" id="NWI96408.1"/>
    </source>
</evidence>
<gene>
    <name evidence="2" type="primary">Nsmce3</name>
    <name evidence="2" type="ORF">PITSOR_R07026</name>
</gene>
<keyword evidence="3" id="KW-1185">Reference proteome</keyword>
<sequence>ELVQYLLVKDQKKMPIKRLDILKNVIREYKGAYTEIINRAGRTLQEVFGLQLVEIDSKHRTYILTSKLPCAERNHPCRAKEKVKMGLLTVILSFIFMKGNSVKDSEGSHHPPPQNRYLEITVIPLTDPPQFNYHWGPRALKETSKKDILNFVAKVQGKTPKFWMSQYNEAMA</sequence>
<dbReference type="InterPro" id="IPR041899">
    <property type="entry name" value="MAGE_WH2"/>
</dbReference>
<dbReference type="Pfam" id="PF01454">
    <property type="entry name" value="MAGE"/>
    <property type="match status" value="1"/>
</dbReference>
<feature type="non-terminal residue" evidence="2">
    <location>
        <position position="172"/>
    </location>
</feature>
<dbReference type="PROSITE" id="PS50838">
    <property type="entry name" value="MAGE"/>
    <property type="match status" value="1"/>
</dbReference>
<dbReference type="InterPro" id="IPR041898">
    <property type="entry name" value="MAGE_WH1"/>
</dbReference>
<dbReference type="InterPro" id="IPR037445">
    <property type="entry name" value="MAGE"/>
</dbReference>
<protein>
    <submittedName>
        <fullName evidence="2">NSE3 protein</fullName>
    </submittedName>
</protein>
<dbReference type="Gene3D" id="1.10.10.1210">
    <property type="entry name" value="MAGE homology domain, winged helix WH2 motif"/>
    <property type="match status" value="1"/>
</dbReference>
<dbReference type="AlphaFoldDB" id="A0A851FU88"/>
<feature type="non-terminal residue" evidence="2">
    <location>
        <position position="1"/>
    </location>
</feature>
<dbReference type="Gene3D" id="1.10.10.1200">
    <property type="entry name" value="MAGE homology domain, winged helix WH1 motif"/>
    <property type="match status" value="1"/>
</dbReference>
<evidence type="ECO:0000313" key="3">
    <source>
        <dbReference type="Proteomes" id="UP000633448"/>
    </source>
</evidence>
<dbReference type="InterPro" id="IPR002190">
    <property type="entry name" value="MHD_dom"/>
</dbReference>
<dbReference type="PANTHER" id="PTHR11736:SF14">
    <property type="entry name" value="NSE3 HOMOLOG, SMC5-SMC6 COMPLEX COMPONENT"/>
    <property type="match status" value="1"/>
</dbReference>
<dbReference type="Proteomes" id="UP000633448">
    <property type="component" value="Unassembled WGS sequence"/>
</dbReference>
<dbReference type="GO" id="GO:0005634">
    <property type="term" value="C:nucleus"/>
    <property type="evidence" value="ECO:0007669"/>
    <property type="project" value="TreeGrafter"/>
</dbReference>
<dbReference type="EMBL" id="WEKX01025971">
    <property type="protein sequence ID" value="NWI96408.1"/>
    <property type="molecule type" value="Genomic_DNA"/>
</dbReference>
<organism evidence="2 3">
    <name type="scientific">Pitta sordida</name>
    <name type="common">Hooded pitta</name>
    <dbReference type="NCBI Taxonomy" id="9163"/>
    <lineage>
        <taxon>Eukaryota</taxon>
        <taxon>Metazoa</taxon>
        <taxon>Chordata</taxon>
        <taxon>Craniata</taxon>
        <taxon>Vertebrata</taxon>
        <taxon>Euteleostomi</taxon>
        <taxon>Archelosauria</taxon>
        <taxon>Archosauria</taxon>
        <taxon>Dinosauria</taxon>
        <taxon>Saurischia</taxon>
        <taxon>Theropoda</taxon>
        <taxon>Coelurosauria</taxon>
        <taxon>Aves</taxon>
        <taxon>Neognathae</taxon>
        <taxon>Neoaves</taxon>
        <taxon>Telluraves</taxon>
        <taxon>Australaves</taxon>
        <taxon>Passeriformes</taxon>
        <taxon>Pittidae</taxon>
        <taxon>Pitta</taxon>
    </lineage>
</organism>
<dbReference type="SMART" id="SM01373">
    <property type="entry name" value="MAGE"/>
    <property type="match status" value="1"/>
</dbReference>
<proteinExistence type="predicted"/>
<reference evidence="2" key="1">
    <citation type="submission" date="2019-10" db="EMBL/GenBank/DDBJ databases">
        <title>Bird 10,000 Genomes (B10K) Project - Family phase.</title>
        <authorList>
            <person name="Zhang G."/>
        </authorList>
    </citation>
    <scope>NUCLEOTIDE SEQUENCE</scope>
    <source>
        <strain evidence="2">B10K-DU-002-53</strain>
        <tissue evidence="2">Muscle</tissue>
    </source>
</reference>
<evidence type="ECO:0000259" key="1">
    <source>
        <dbReference type="PROSITE" id="PS50838"/>
    </source>
</evidence>
<accession>A0A851FU88</accession>
<feature type="domain" description="MAGE" evidence="1">
    <location>
        <begin position="1"/>
        <end position="170"/>
    </location>
</feature>
<dbReference type="OrthoDB" id="205198at2759"/>
<dbReference type="PANTHER" id="PTHR11736">
    <property type="entry name" value="MELANOMA-ASSOCIATED ANTIGEN MAGE ANTIGEN"/>
    <property type="match status" value="1"/>
</dbReference>
<comment type="caution">
    <text evidence="2">The sequence shown here is derived from an EMBL/GenBank/DDBJ whole genome shotgun (WGS) entry which is preliminary data.</text>
</comment>
<name>A0A851FU88_PITSO</name>